<feature type="domain" description="Protein kinase" evidence="8">
    <location>
        <begin position="14"/>
        <end position="289"/>
    </location>
</feature>
<dbReference type="SMART" id="SM00220">
    <property type="entry name" value="S_TKc"/>
    <property type="match status" value="1"/>
</dbReference>
<proteinExistence type="predicted"/>
<dbReference type="Pfam" id="PF00069">
    <property type="entry name" value="Pkinase"/>
    <property type="match status" value="1"/>
</dbReference>
<keyword evidence="4 7" id="KW-0547">Nucleotide-binding</keyword>
<keyword evidence="3" id="KW-0808">Transferase</keyword>
<sequence length="514" mass="55358">MTDAAWGRVIAGRYRLDKPLGQGGMGEVWAGYDTVLDRRVAVKLMKQPSPSGSALLEDQEIARLRFLREVRTTAALDSLGIPAVHDAGQEPDTGELYVVMQLLAGAELADEISAHEDQDYPPSVAWAAAIGAQIAATLVEVHRVSVVHRDIKPRNVYITPGGIVKVLDFGIARLLGGGAVPELTLAGQTVGTPPYMSPEQCLSNGVGPPADIYSLGCVLHELLTGRLPFEETPTQSVLHQHVHASATPVSDLRPGVPPPIVRLVSAMLAKPPEKRPDAAAVYEVLLPYAREGGDGASRDDLDPALPFVRPMAAAPRKRVAPSPAPSRDVRPLTADEADRAMEEAQRLVANDQFSQAVDVLTAAIGRSGHDALLAAEVRFGLANVLFLADSHRRALAEFEAAEPTFLATYGEMGRAVLDCRYYMATCRAALGEDTTALASFADLLSHWVPAGPEDGRAEDMRKQVGVLHARGGRVREAMTTFEELRPAIVLRYGESSPEVREVDAYLAKLREYED</sequence>
<dbReference type="EMBL" id="FZNP01000005">
    <property type="protein sequence ID" value="SNR66336.1"/>
    <property type="molecule type" value="Genomic_DNA"/>
</dbReference>
<dbReference type="PROSITE" id="PS50011">
    <property type="entry name" value="PROTEIN_KINASE_DOM"/>
    <property type="match status" value="1"/>
</dbReference>
<dbReference type="Gene3D" id="1.25.40.10">
    <property type="entry name" value="Tetratricopeptide repeat domain"/>
    <property type="match status" value="1"/>
</dbReference>
<dbReference type="OrthoDB" id="9762169at2"/>
<dbReference type="Proteomes" id="UP000198420">
    <property type="component" value="Unassembled WGS sequence"/>
</dbReference>
<dbReference type="InterPro" id="IPR017441">
    <property type="entry name" value="Protein_kinase_ATP_BS"/>
</dbReference>
<organism evidence="9 10">
    <name type="scientific">Actinomadura mexicana</name>
    <dbReference type="NCBI Taxonomy" id="134959"/>
    <lineage>
        <taxon>Bacteria</taxon>
        <taxon>Bacillati</taxon>
        <taxon>Actinomycetota</taxon>
        <taxon>Actinomycetes</taxon>
        <taxon>Streptosporangiales</taxon>
        <taxon>Thermomonosporaceae</taxon>
        <taxon>Actinomadura</taxon>
    </lineage>
</organism>
<dbReference type="SUPFAM" id="SSF48452">
    <property type="entry name" value="TPR-like"/>
    <property type="match status" value="1"/>
</dbReference>
<dbReference type="Gene3D" id="1.10.510.10">
    <property type="entry name" value="Transferase(Phosphotransferase) domain 1"/>
    <property type="match status" value="1"/>
</dbReference>
<evidence type="ECO:0000259" key="8">
    <source>
        <dbReference type="PROSITE" id="PS50011"/>
    </source>
</evidence>
<evidence type="ECO:0000256" key="2">
    <source>
        <dbReference type="ARBA" id="ARBA00022527"/>
    </source>
</evidence>
<reference evidence="10" key="1">
    <citation type="submission" date="2017-06" db="EMBL/GenBank/DDBJ databases">
        <authorList>
            <person name="Varghese N."/>
            <person name="Submissions S."/>
        </authorList>
    </citation>
    <scope>NUCLEOTIDE SEQUENCE [LARGE SCALE GENOMIC DNA]</scope>
    <source>
        <strain evidence="10">DSM 44485</strain>
    </source>
</reference>
<dbReference type="PANTHER" id="PTHR43289">
    <property type="entry name" value="MITOGEN-ACTIVATED PROTEIN KINASE KINASE KINASE 20-RELATED"/>
    <property type="match status" value="1"/>
</dbReference>
<dbReference type="CDD" id="cd14014">
    <property type="entry name" value="STKc_PknB_like"/>
    <property type="match status" value="1"/>
</dbReference>
<keyword evidence="6 7" id="KW-0067">ATP-binding</keyword>
<name>A0A238Y4Y5_9ACTN</name>
<dbReference type="PANTHER" id="PTHR43289:SF6">
    <property type="entry name" value="SERINE_THREONINE-PROTEIN KINASE NEKL-3"/>
    <property type="match status" value="1"/>
</dbReference>
<dbReference type="PROSITE" id="PS00108">
    <property type="entry name" value="PROTEIN_KINASE_ST"/>
    <property type="match status" value="1"/>
</dbReference>
<evidence type="ECO:0000256" key="7">
    <source>
        <dbReference type="PROSITE-ProRule" id="PRU10141"/>
    </source>
</evidence>
<keyword evidence="2 9" id="KW-0723">Serine/threonine-protein kinase</keyword>
<evidence type="ECO:0000313" key="9">
    <source>
        <dbReference type="EMBL" id="SNR66336.1"/>
    </source>
</evidence>
<keyword evidence="10" id="KW-1185">Reference proteome</keyword>
<dbReference type="AlphaFoldDB" id="A0A238Y4Y5"/>
<feature type="binding site" evidence="7">
    <location>
        <position position="43"/>
    </location>
    <ligand>
        <name>ATP</name>
        <dbReference type="ChEBI" id="CHEBI:30616"/>
    </ligand>
</feature>
<evidence type="ECO:0000256" key="6">
    <source>
        <dbReference type="ARBA" id="ARBA00022840"/>
    </source>
</evidence>
<dbReference type="InterPro" id="IPR000719">
    <property type="entry name" value="Prot_kinase_dom"/>
</dbReference>
<accession>A0A238Y4Y5</accession>
<dbReference type="InterPro" id="IPR008271">
    <property type="entry name" value="Ser/Thr_kinase_AS"/>
</dbReference>
<dbReference type="EC" id="2.7.11.1" evidence="1"/>
<dbReference type="GO" id="GO:0005524">
    <property type="term" value="F:ATP binding"/>
    <property type="evidence" value="ECO:0007669"/>
    <property type="project" value="UniProtKB-UniRule"/>
</dbReference>
<evidence type="ECO:0000256" key="4">
    <source>
        <dbReference type="ARBA" id="ARBA00022741"/>
    </source>
</evidence>
<dbReference type="InterPro" id="IPR011990">
    <property type="entry name" value="TPR-like_helical_dom_sf"/>
</dbReference>
<evidence type="ECO:0000313" key="10">
    <source>
        <dbReference type="Proteomes" id="UP000198420"/>
    </source>
</evidence>
<protein>
    <recommendedName>
        <fullName evidence="1">non-specific serine/threonine protein kinase</fullName>
        <ecNumber evidence="1">2.7.11.1</ecNumber>
    </recommendedName>
</protein>
<evidence type="ECO:0000256" key="1">
    <source>
        <dbReference type="ARBA" id="ARBA00012513"/>
    </source>
</evidence>
<dbReference type="SUPFAM" id="SSF56112">
    <property type="entry name" value="Protein kinase-like (PK-like)"/>
    <property type="match status" value="1"/>
</dbReference>
<dbReference type="RefSeq" id="WP_089312370.1">
    <property type="nucleotide sequence ID" value="NZ_FZNP01000005.1"/>
</dbReference>
<keyword evidence="5 9" id="KW-0418">Kinase</keyword>
<evidence type="ECO:0000256" key="5">
    <source>
        <dbReference type="ARBA" id="ARBA00022777"/>
    </source>
</evidence>
<dbReference type="GO" id="GO:0004674">
    <property type="term" value="F:protein serine/threonine kinase activity"/>
    <property type="evidence" value="ECO:0007669"/>
    <property type="project" value="UniProtKB-KW"/>
</dbReference>
<evidence type="ECO:0000256" key="3">
    <source>
        <dbReference type="ARBA" id="ARBA00022679"/>
    </source>
</evidence>
<dbReference type="Gene3D" id="3.30.200.20">
    <property type="entry name" value="Phosphorylase Kinase, domain 1"/>
    <property type="match status" value="1"/>
</dbReference>
<dbReference type="InterPro" id="IPR011009">
    <property type="entry name" value="Kinase-like_dom_sf"/>
</dbReference>
<gene>
    <name evidence="9" type="ORF">SAMN06265355_105260</name>
</gene>
<dbReference type="PROSITE" id="PS00107">
    <property type="entry name" value="PROTEIN_KINASE_ATP"/>
    <property type="match status" value="1"/>
</dbReference>